<dbReference type="InterPro" id="IPR002509">
    <property type="entry name" value="NODB_dom"/>
</dbReference>
<dbReference type="InterPro" id="IPR011330">
    <property type="entry name" value="Glyco_hydro/deAcase_b/a-brl"/>
</dbReference>
<dbReference type="RefSeq" id="WP_245855136.1">
    <property type="nucleotide sequence ID" value="NZ_CBDRBW010000005.1"/>
</dbReference>
<comment type="caution">
    <text evidence="2">The sequence shown here is derived from an EMBL/GenBank/DDBJ whole genome shotgun (WGS) entry which is preliminary data.</text>
</comment>
<dbReference type="PROSITE" id="PS51677">
    <property type="entry name" value="NODB"/>
    <property type="match status" value="1"/>
</dbReference>
<dbReference type="GO" id="GO:0016810">
    <property type="term" value="F:hydrolase activity, acting on carbon-nitrogen (but not peptide) bonds"/>
    <property type="evidence" value="ECO:0007669"/>
    <property type="project" value="InterPro"/>
</dbReference>
<dbReference type="Gene3D" id="3.20.20.370">
    <property type="entry name" value="Glycoside hydrolase/deacetylase"/>
    <property type="match status" value="1"/>
</dbReference>
<protein>
    <submittedName>
        <fullName evidence="2">Polysaccharide deacetylase family protein</fullName>
    </submittedName>
</protein>
<sequence>MSRRTAGLLAAGLVAVGVGLHGAPAVTALPALRGRLLHRLDGVGPPDRVALTFDDGPDPRSTPHFLEVLAAHRVRATFFLLGSMLRRHPELGRRLVAAGHEVALHGGEHRNLLLRGPLATGRDLAAAHELTVAVTGQTPRFYRPPYGVSTGPALLAARRLGLRPVLWTCWGRDWTRTADARSVLAELRRGLRGGGTVLLHDSSCTAAPGAWRAALDALPHLLDECRQRGWTVGPLGDHLDGT</sequence>
<name>A0A246R6U6_9ACTN</name>
<dbReference type="InterPro" id="IPR050248">
    <property type="entry name" value="Polysacc_deacetylase_ArnD"/>
</dbReference>
<reference evidence="2 3" key="1">
    <citation type="submission" date="2017-03" db="EMBL/GenBank/DDBJ databases">
        <title>Whole genome sequence of Micromonospora wenchangensis, isolated from mangrove soil.</title>
        <authorList>
            <person name="Yang H."/>
        </authorList>
    </citation>
    <scope>NUCLEOTIDE SEQUENCE [LARGE SCALE GENOMIC DNA]</scope>
    <source>
        <strain evidence="2 3">CCTCC AA 2012002</strain>
    </source>
</reference>
<evidence type="ECO:0000313" key="3">
    <source>
        <dbReference type="Proteomes" id="UP000197174"/>
    </source>
</evidence>
<gene>
    <name evidence="2" type="ORF">B5D80_32545</name>
</gene>
<dbReference type="Pfam" id="PF01522">
    <property type="entry name" value="Polysacc_deac_1"/>
    <property type="match status" value="1"/>
</dbReference>
<dbReference type="Proteomes" id="UP000197174">
    <property type="component" value="Unassembled WGS sequence"/>
</dbReference>
<accession>A0A246R6U6</accession>
<dbReference type="PANTHER" id="PTHR10587:SF137">
    <property type="entry name" value="4-DEOXY-4-FORMAMIDO-L-ARABINOSE-PHOSPHOUNDECAPRENOL DEFORMYLASE ARND-RELATED"/>
    <property type="match status" value="1"/>
</dbReference>
<dbReference type="SUPFAM" id="SSF88713">
    <property type="entry name" value="Glycoside hydrolase/deacetylase"/>
    <property type="match status" value="1"/>
</dbReference>
<dbReference type="CDD" id="cd10959">
    <property type="entry name" value="CE4_NodB_like_3"/>
    <property type="match status" value="1"/>
</dbReference>
<keyword evidence="3" id="KW-1185">Reference proteome</keyword>
<evidence type="ECO:0000259" key="1">
    <source>
        <dbReference type="PROSITE" id="PS51677"/>
    </source>
</evidence>
<proteinExistence type="predicted"/>
<organism evidence="2 3">
    <name type="scientific">Micromonospora wenchangensis</name>
    <dbReference type="NCBI Taxonomy" id="1185415"/>
    <lineage>
        <taxon>Bacteria</taxon>
        <taxon>Bacillati</taxon>
        <taxon>Actinomycetota</taxon>
        <taxon>Actinomycetes</taxon>
        <taxon>Micromonosporales</taxon>
        <taxon>Micromonosporaceae</taxon>
        <taxon>Micromonospora</taxon>
    </lineage>
</organism>
<dbReference type="AlphaFoldDB" id="A0A246R6U6"/>
<dbReference type="PANTHER" id="PTHR10587">
    <property type="entry name" value="GLYCOSYL TRANSFERASE-RELATED"/>
    <property type="match status" value="1"/>
</dbReference>
<evidence type="ECO:0000313" key="2">
    <source>
        <dbReference type="EMBL" id="OWU96413.1"/>
    </source>
</evidence>
<dbReference type="GO" id="GO:0005975">
    <property type="term" value="P:carbohydrate metabolic process"/>
    <property type="evidence" value="ECO:0007669"/>
    <property type="project" value="InterPro"/>
</dbReference>
<feature type="domain" description="NodB homology" evidence="1">
    <location>
        <begin position="47"/>
        <end position="233"/>
    </location>
</feature>
<dbReference type="EMBL" id="MZMV01000127">
    <property type="protein sequence ID" value="OWU96413.1"/>
    <property type="molecule type" value="Genomic_DNA"/>
</dbReference>